<dbReference type="InterPro" id="IPR003346">
    <property type="entry name" value="Transposase_20"/>
</dbReference>
<evidence type="ECO:0000313" key="3">
    <source>
        <dbReference type="EMBL" id="SMD32907.1"/>
    </source>
</evidence>
<feature type="domain" description="Transposase IS110-like N-terminal" evidence="1">
    <location>
        <begin position="15"/>
        <end position="160"/>
    </location>
</feature>
<dbReference type="NCBIfam" id="NF033542">
    <property type="entry name" value="transpos_IS110"/>
    <property type="match status" value="1"/>
</dbReference>
<reference evidence="3 4" key="1">
    <citation type="submission" date="2017-04" db="EMBL/GenBank/DDBJ databases">
        <authorList>
            <person name="Afonso C.L."/>
            <person name="Miller P.J."/>
            <person name="Scott M.A."/>
            <person name="Spackman E."/>
            <person name="Goraichik I."/>
            <person name="Dimitrov K.M."/>
            <person name="Suarez D.L."/>
            <person name="Swayne D.E."/>
        </authorList>
    </citation>
    <scope>NUCLEOTIDE SEQUENCE [LARGE SCALE GENOMIC DNA]</scope>
    <source>
        <strain evidence="3 4">DSM 26133</strain>
    </source>
</reference>
<dbReference type="InterPro" id="IPR002525">
    <property type="entry name" value="Transp_IS110-like_N"/>
</dbReference>
<dbReference type="GO" id="GO:0006313">
    <property type="term" value="P:DNA transposition"/>
    <property type="evidence" value="ECO:0007669"/>
    <property type="project" value="InterPro"/>
</dbReference>
<proteinExistence type="predicted"/>
<evidence type="ECO:0000313" key="4">
    <source>
        <dbReference type="Proteomes" id="UP000192472"/>
    </source>
</evidence>
<dbReference type="PANTHER" id="PTHR33055:SF3">
    <property type="entry name" value="PUTATIVE TRANSPOSASE FOR IS117-RELATED"/>
    <property type="match status" value="1"/>
</dbReference>
<dbReference type="GO" id="GO:0003677">
    <property type="term" value="F:DNA binding"/>
    <property type="evidence" value="ECO:0007669"/>
    <property type="project" value="InterPro"/>
</dbReference>
<feature type="domain" description="Transposase IS116/IS110/IS902 C-terminal" evidence="2">
    <location>
        <begin position="214"/>
        <end position="299"/>
    </location>
</feature>
<dbReference type="EMBL" id="FWYF01000001">
    <property type="protein sequence ID" value="SMD32907.1"/>
    <property type="molecule type" value="Genomic_DNA"/>
</dbReference>
<dbReference type="Pfam" id="PF01548">
    <property type="entry name" value="DEDD_Tnp_IS110"/>
    <property type="match status" value="1"/>
</dbReference>
<dbReference type="RefSeq" id="WP_084371541.1">
    <property type="nucleotide sequence ID" value="NZ_FWYF01000001.1"/>
</dbReference>
<dbReference type="GO" id="GO:0004803">
    <property type="term" value="F:transposase activity"/>
    <property type="evidence" value="ECO:0007669"/>
    <property type="project" value="InterPro"/>
</dbReference>
<dbReference type="Pfam" id="PF02371">
    <property type="entry name" value="Transposase_20"/>
    <property type="match status" value="1"/>
</dbReference>
<evidence type="ECO:0000259" key="1">
    <source>
        <dbReference type="Pfam" id="PF01548"/>
    </source>
</evidence>
<name>A0A1W2G8B2_REIFA</name>
<sequence>MENTTPKQIFYPHIVGIDISKMSIDVALINSSSMKCNNALFSNDSEGFQKMKRWLKQYGNDCGEDILFCMEHTGIYTRNIVKYLLKRGCKVWLESSLHIKRSMGLIRGKSDKIDAERIANFAFDHQRDAKLVKLSHPTLNRLKDLMKTRMRLQKSLHSQQTAVDELTKVDPKAGREIERISRSAISGLKKSLEKVEAKMDELIQIDKHLKALYELITSVKSVGKVLAVDLIVYTEGFTRMLDNRKLACYCGVAPFEYSSGTSVYASPGTSSFANKQLKFHLHMCAMNAIKCHKELRGYYLRKTEEGKSKMSALNAVRNKLLHRVVAVVKRGTPYQEKLD</sequence>
<keyword evidence="4" id="KW-1185">Reference proteome</keyword>
<dbReference type="AlphaFoldDB" id="A0A1W2G8B2"/>
<dbReference type="OrthoDB" id="964423at2"/>
<protein>
    <submittedName>
        <fullName evidence="3">Transposase</fullName>
    </submittedName>
</protein>
<dbReference type="Proteomes" id="UP000192472">
    <property type="component" value="Unassembled WGS sequence"/>
</dbReference>
<organism evidence="3 4">
    <name type="scientific">Reichenbachiella faecimaris</name>
    <dbReference type="NCBI Taxonomy" id="692418"/>
    <lineage>
        <taxon>Bacteria</taxon>
        <taxon>Pseudomonadati</taxon>
        <taxon>Bacteroidota</taxon>
        <taxon>Cytophagia</taxon>
        <taxon>Cytophagales</taxon>
        <taxon>Reichenbachiellaceae</taxon>
        <taxon>Reichenbachiella</taxon>
    </lineage>
</organism>
<evidence type="ECO:0000259" key="2">
    <source>
        <dbReference type="Pfam" id="PF02371"/>
    </source>
</evidence>
<dbReference type="InterPro" id="IPR047650">
    <property type="entry name" value="Transpos_IS110"/>
</dbReference>
<dbReference type="PANTHER" id="PTHR33055">
    <property type="entry name" value="TRANSPOSASE FOR INSERTION SEQUENCE ELEMENT IS1111A"/>
    <property type="match status" value="1"/>
</dbReference>
<gene>
    <name evidence="3" type="ORF">SAMN04488029_1267</name>
</gene>
<accession>A0A1W2G8B2</accession>